<comment type="catalytic activity">
    <reaction evidence="1">
        <text>ATP + protein L-histidine = ADP + protein N-phospho-L-histidine.</text>
        <dbReference type="EC" id="2.7.13.3"/>
    </reaction>
</comment>
<accession>A0ABU9QJ89</accession>
<dbReference type="InterPro" id="IPR003594">
    <property type="entry name" value="HATPase_dom"/>
</dbReference>
<dbReference type="RefSeq" id="WP_322791198.1">
    <property type="nucleotide sequence ID" value="NZ_CP125298.1"/>
</dbReference>
<dbReference type="SMART" id="SM00448">
    <property type="entry name" value="REC"/>
    <property type="match status" value="1"/>
</dbReference>
<evidence type="ECO:0000256" key="1">
    <source>
        <dbReference type="ARBA" id="ARBA00000085"/>
    </source>
</evidence>
<dbReference type="Gene3D" id="3.40.50.2300">
    <property type="match status" value="1"/>
</dbReference>
<dbReference type="SUPFAM" id="SSF52172">
    <property type="entry name" value="CheY-like"/>
    <property type="match status" value="1"/>
</dbReference>
<feature type="modified residue" description="4-aspartylphosphate" evidence="4">
    <location>
        <position position="336"/>
    </location>
</feature>
<dbReference type="CDD" id="cd00082">
    <property type="entry name" value="HisKA"/>
    <property type="match status" value="1"/>
</dbReference>
<dbReference type="InterPro" id="IPR011006">
    <property type="entry name" value="CheY-like_superfamily"/>
</dbReference>
<dbReference type="InterPro" id="IPR004358">
    <property type="entry name" value="Sig_transdc_His_kin-like_C"/>
</dbReference>
<dbReference type="InterPro" id="IPR036890">
    <property type="entry name" value="HATPase_C_sf"/>
</dbReference>
<dbReference type="SUPFAM" id="SSF55874">
    <property type="entry name" value="ATPase domain of HSP90 chaperone/DNA topoisomerase II/histidine kinase"/>
    <property type="match status" value="1"/>
</dbReference>
<dbReference type="CDD" id="cd00075">
    <property type="entry name" value="HATPase"/>
    <property type="match status" value="1"/>
</dbReference>
<dbReference type="InterPro" id="IPR036097">
    <property type="entry name" value="HisK_dim/P_sf"/>
</dbReference>
<gene>
    <name evidence="7" type="ORF">V4C55_27580</name>
</gene>
<dbReference type="Pfam" id="PF00512">
    <property type="entry name" value="HisKA"/>
    <property type="match status" value="1"/>
</dbReference>
<keyword evidence="3 4" id="KW-0597">Phosphoprotein</keyword>
<dbReference type="Pfam" id="PF02518">
    <property type="entry name" value="HATPase_c"/>
    <property type="match status" value="1"/>
</dbReference>
<dbReference type="EC" id="2.7.13.3" evidence="2"/>
<evidence type="ECO:0000313" key="7">
    <source>
        <dbReference type="EMBL" id="MEM5289488.1"/>
    </source>
</evidence>
<dbReference type="InterPro" id="IPR003661">
    <property type="entry name" value="HisK_dim/P_dom"/>
</dbReference>
<feature type="domain" description="Histidine kinase" evidence="5">
    <location>
        <begin position="47"/>
        <end position="264"/>
    </location>
</feature>
<dbReference type="PROSITE" id="PS50110">
    <property type="entry name" value="RESPONSE_REGULATORY"/>
    <property type="match status" value="1"/>
</dbReference>
<protein>
    <recommendedName>
        <fullName evidence="2">histidine kinase</fullName>
        <ecNumber evidence="2">2.7.13.3</ecNumber>
    </recommendedName>
</protein>
<dbReference type="Gene3D" id="3.30.565.10">
    <property type="entry name" value="Histidine kinase-like ATPase, C-terminal domain"/>
    <property type="match status" value="1"/>
</dbReference>
<sequence>MRFDGITIDISEQKRLEAERDALIESERAQRQAAQSASEAKDAFVAAVSHEIRAPLTSILAWVELLDRASDDGAFVRNGISVIRRSVITQRRLVDDLVDVTRIKRGKFTVTRSLIAVTDCFNAALQEIRPIAGEKGVFVADLVAEPVYVQGDGPRLQQVFGNLLNNALKHTEQGGKILPSLVETGNTVSIRIADTGAGIPPERLTEIFEPFVQVESTVNRERAGLGLGLAIARSIVLMHGGEITAQSAGPGQGASFTVVLPTVRSHPSDASAESPHADLESAIKGRTVLLVEDDEDTLQALALTLQFEDIQVLTATSAEEAHPLIERTLPDAIVSDLTMSGASGCELLQSIRARGITAPAIALSGHVRAEDEQMARAAGFDDYLAKPVDPAKLIDALARLIKQ</sequence>
<dbReference type="SUPFAM" id="SSF47384">
    <property type="entry name" value="Homodimeric domain of signal transducing histidine kinase"/>
    <property type="match status" value="1"/>
</dbReference>
<dbReference type="SMART" id="SM00387">
    <property type="entry name" value="HATPase_c"/>
    <property type="match status" value="1"/>
</dbReference>
<evidence type="ECO:0000256" key="4">
    <source>
        <dbReference type="PROSITE-ProRule" id="PRU00169"/>
    </source>
</evidence>
<keyword evidence="7" id="KW-0418">Kinase</keyword>
<keyword evidence="7" id="KW-0808">Transferase</keyword>
<dbReference type="SMART" id="SM00388">
    <property type="entry name" value="HisKA"/>
    <property type="match status" value="1"/>
</dbReference>
<organism evidence="7 8">
    <name type="scientific">Paraburkholderia sabiae</name>
    <dbReference type="NCBI Taxonomy" id="273251"/>
    <lineage>
        <taxon>Bacteria</taxon>
        <taxon>Pseudomonadati</taxon>
        <taxon>Pseudomonadota</taxon>
        <taxon>Betaproteobacteria</taxon>
        <taxon>Burkholderiales</taxon>
        <taxon>Burkholderiaceae</taxon>
        <taxon>Paraburkholderia</taxon>
    </lineage>
</organism>
<name>A0ABU9QJ89_9BURK</name>
<dbReference type="GO" id="GO:0004673">
    <property type="term" value="F:protein histidine kinase activity"/>
    <property type="evidence" value="ECO:0007669"/>
    <property type="project" value="UniProtKB-EC"/>
</dbReference>
<proteinExistence type="predicted"/>
<evidence type="ECO:0000313" key="8">
    <source>
        <dbReference type="Proteomes" id="UP001494588"/>
    </source>
</evidence>
<evidence type="ECO:0000256" key="2">
    <source>
        <dbReference type="ARBA" id="ARBA00012438"/>
    </source>
</evidence>
<evidence type="ECO:0000259" key="6">
    <source>
        <dbReference type="PROSITE" id="PS50110"/>
    </source>
</evidence>
<feature type="domain" description="Response regulatory" evidence="6">
    <location>
        <begin position="287"/>
        <end position="401"/>
    </location>
</feature>
<dbReference type="Gene3D" id="1.10.287.130">
    <property type="match status" value="1"/>
</dbReference>
<keyword evidence="8" id="KW-1185">Reference proteome</keyword>
<dbReference type="InterPro" id="IPR001789">
    <property type="entry name" value="Sig_transdc_resp-reg_receiver"/>
</dbReference>
<evidence type="ECO:0000256" key="3">
    <source>
        <dbReference type="ARBA" id="ARBA00022553"/>
    </source>
</evidence>
<dbReference type="EMBL" id="JAZHGC010000026">
    <property type="protein sequence ID" value="MEM5289488.1"/>
    <property type="molecule type" value="Genomic_DNA"/>
</dbReference>
<reference evidence="7 8" key="1">
    <citation type="submission" date="2024-01" db="EMBL/GenBank/DDBJ databases">
        <title>The diversity of rhizobia nodulating Mimosa spp. in eleven states of Brazil covering several biomes is determined by host plant, location, and edaphic factors.</title>
        <authorList>
            <person name="Rouws L."/>
            <person name="Barauna A."/>
            <person name="Beukes C."/>
            <person name="De Faria S.M."/>
            <person name="Gross E."/>
            <person name="Dos Reis Junior F.B."/>
            <person name="Simon M."/>
            <person name="Maluk M."/>
            <person name="Odee D.W."/>
            <person name="Kenicer G."/>
            <person name="Young J.P.W."/>
            <person name="Reis V.M."/>
            <person name="Zilli J."/>
            <person name="James E.K."/>
        </authorList>
    </citation>
    <scope>NUCLEOTIDE SEQUENCE [LARGE SCALE GENOMIC DNA]</scope>
    <source>
        <strain evidence="7 8">JPY77</strain>
    </source>
</reference>
<evidence type="ECO:0000259" key="5">
    <source>
        <dbReference type="PROSITE" id="PS50109"/>
    </source>
</evidence>
<dbReference type="PRINTS" id="PR00344">
    <property type="entry name" value="BCTRLSENSOR"/>
</dbReference>
<dbReference type="PANTHER" id="PTHR43547">
    <property type="entry name" value="TWO-COMPONENT HISTIDINE KINASE"/>
    <property type="match status" value="1"/>
</dbReference>
<dbReference type="Proteomes" id="UP001494588">
    <property type="component" value="Unassembled WGS sequence"/>
</dbReference>
<dbReference type="PROSITE" id="PS50109">
    <property type="entry name" value="HIS_KIN"/>
    <property type="match status" value="1"/>
</dbReference>
<comment type="caution">
    <text evidence="7">The sequence shown here is derived from an EMBL/GenBank/DDBJ whole genome shotgun (WGS) entry which is preliminary data.</text>
</comment>
<dbReference type="InterPro" id="IPR005467">
    <property type="entry name" value="His_kinase_dom"/>
</dbReference>
<dbReference type="PANTHER" id="PTHR43547:SF2">
    <property type="entry name" value="HYBRID SIGNAL TRANSDUCTION HISTIDINE KINASE C"/>
    <property type="match status" value="1"/>
</dbReference>
<dbReference type="Pfam" id="PF00072">
    <property type="entry name" value="Response_reg"/>
    <property type="match status" value="1"/>
</dbReference>